<keyword evidence="19" id="KW-0808">Transferase</keyword>
<keyword evidence="8 13" id="KW-0067">ATP-binding</keyword>
<feature type="compositionally biased region" description="Pro residues" evidence="14">
    <location>
        <begin position="268"/>
        <end position="280"/>
    </location>
</feature>
<dbReference type="CDD" id="cd14066">
    <property type="entry name" value="STKc_IRAK"/>
    <property type="match status" value="1"/>
</dbReference>
<dbReference type="InterPro" id="IPR017441">
    <property type="entry name" value="Protein_kinase_ATP_BS"/>
</dbReference>
<dbReference type="PANTHER" id="PTHR48010:SF59">
    <property type="entry name" value="PROTEIN KINASE DOMAIN-CONTAINING PROTEIN"/>
    <property type="match status" value="1"/>
</dbReference>
<dbReference type="FunFam" id="3.80.10.10:FF:000731">
    <property type="entry name" value="Leucine-rich repeat receptor-like protein kinase"/>
    <property type="match status" value="1"/>
</dbReference>
<keyword evidence="6" id="KW-0677">Repeat</keyword>
<dbReference type="Proteomes" id="UP001652660">
    <property type="component" value="Chromosome 6e"/>
</dbReference>
<dbReference type="SUPFAM" id="SSF56112">
    <property type="entry name" value="Protein kinase-like (PK-like)"/>
    <property type="match status" value="1"/>
</dbReference>
<evidence type="ECO:0000259" key="17">
    <source>
        <dbReference type="PROSITE" id="PS50011"/>
    </source>
</evidence>
<sequence>MLRPRYQYGGIILAQLLLHLLFPKHTTVVAAADLSSDKQALLDFASAVPHPRARKLNWNAQPSSSSSSVCRSWAGVTCTANATRVLELRLPGFGFYAPIPRNTLGRLDALASLSLRSNRLSGALPYDILSLPSLRYLYLQRNNFSGWDLPTPSSSISLSPQLTFLDLSFNSFPGNIPDQLFTNLTRLAGLNLQNNLLTGPIPDQLGQLPALVHLNLSFNNLTGSIPPSLQRFPASSFLGNSLLCGRPLNQQCRVPVSPSIPPSSAVPSPSPSLAPPPPPHSSFAQSPLPSSPPPPPPASSQKHNKSKLSTGAIVPIALGACALLILLVLVIVFQCCMNNKKRDSETSASAVLVKVNPFRGGGGGGGGGGKIHEAKQLKEEGEGYLSRSGEAEKNKLVFLQGEGNFDLEDLLRASAEVLGKGASGKTYKATLEDGTTVAVKRLKEVAAVVGRREFEQHMDNVWRVNHHHHPNVVSLRAYYYSKDEKLLVYDFVPLGSLSTLLHGNREPDGRRRLDWKSRVKISLGAARGIAHIHCVAGRKLSHGNIKSSNILLTQDLSGCASDFGVTPIVGLPRRSTGYRAPEVSETRKYTQMSDVYSFGVVLLELLTGKAPVVQPAGQGHDGVVDLARWVQSVAREEWTAEVFDAQLVKNPDIEDEMVQMLQIAMACVARTPDMRPNMEQVVRMIQEIRQPDPGNRPTSAD</sequence>
<proteinExistence type="inferred from homology"/>
<protein>
    <submittedName>
        <fullName evidence="19">Probable inactive receptor kinase At3g08680</fullName>
    </submittedName>
</protein>
<keyword evidence="10 15" id="KW-0472">Membrane</keyword>
<dbReference type="InterPro" id="IPR032675">
    <property type="entry name" value="LRR_dom_sf"/>
</dbReference>
<dbReference type="Pfam" id="PF08263">
    <property type="entry name" value="LRRNT_2"/>
    <property type="match status" value="1"/>
</dbReference>
<dbReference type="InterPro" id="IPR000719">
    <property type="entry name" value="Prot_kinase_dom"/>
</dbReference>
<dbReference type="PANTHER" id="PTHR48010">
    <property type="entry name" value="OS05G0588300 PROTEIN"/>
    <property type="match status" value="1"/>
</dbReference>
<feature type="transmembrane region" description="Helical" evidence="15">
    <location>
        <begin position="312"/>
        <end position="333"/>
    </location>
</feature>
<evidence type="ECO:0000256" key="15">
    <source>
        <dbReference type="SAM" id="Phobius"/>
    </source>
</evidence>
<dbReference type="RefSeq" id="XP_027072519.1">
    <property type="nucleotide sequence ID" value="XM_027216718.2"/>
</dbReference>
<feature type="region of interest" description="Disordered" evidence="14">
    <location>
        <begin position="259"/>
        <end position="306"/>
    </location>
</feature>
<evidence type="ECO:0000313" key="19">
    <source>
        <dbReference type="RefSeq" id="XP_027072519.1"/>
    </source>
</evidence>
<feature type="binding site" evidence="13">
    <location>
        <position position="440"/>
    </location>
    <ligand>
        <name>ATP</name>
        <dbReference type="ChEBI" id="CHEBI:30616"/>
    </ligand>
</feature>
<keyword evidence="18" id="KW-1185">Reference proteome</keyword>
<dbReference type="Gene3D" id="1.10.510.10">
    <property type="entry name" value="Transferase(Phosphotransferase) domain 1"/>
    <property type="match status" value="1"/>
</dbReference>
<evidence type="ECO:0000256" key="7">
    <source>
        <dbReference type="ARBA" id="ARBA00022741"/>
    </source>
</evidence>
<evidence type="ECO:0000256" key="3">
    <source>
        <dbReference type="ARBA" id="ARBA00022614"/>
    </source>
</evidence>
<feature type="domain" description="Protein kinase" evidence="17">
    <location>
        <begin position="412"/>
        <end position="701"/>
    </location>
</feature>
<gene>
    <name evidence="19" type="primary">LOC113697205</name>
</gene>
<dbReference type="Pfam" id="PF13855">
    <property type="entry name" value="LRR_8"/>
    <property type="match status" value="1"/>
</dbReference>
<dbReference type="PROSITE" id="PS50011">
    <property type="entry name" value="PROTEIN_KINASE_DOM"/>
    <property type="match status" value="1"/>
</dbReference>
<name>A0A6P6T319_COFAR</name>
<keyword evidence="2" id="KW-0597">Phosphoprotein</keyword>
<dbReference type="SUPFAM" id="SSF52058">
    <property type="entry name" value="L domain-like"/>
    <property type="match status" value="1"/>
</dbReference>
<feature type="compositionally biased region" description="Pro residues" evidence="14">
    <location>
        <begin position="289"/>
        <end position="298"/>
    </location>
</feature>
<dbReference type="InterPro" id="IPR011009">
    <property type="entry name" value="Kinase-like_dom_sf"/>
</dbReference>
<evidence type="ECO:0000256" key="13">
    <source>
        <dbReference type="PROSITE-ProRule" id="PRU10141"/>
    </source>
</evidence>
<evidence type="ECO:0000256" key="14">
    <source>
        <dbReference type="SAM" id="MobiDB-lite"/>
    </source>
</evidence>
<keyword evidence="3" id="KW-0433">Leucine-rich repeat</keyword>
<accession>A0A6P6T319</accession>
<dbReference type="InterPro" id="IPR013210">
    <property type="entry name" value="LRR_N_plant-typ"/>
</dbReference>
<dbReference type="FunFam" id="3.30.200.20:FF:000307">
    <property type="entry name" value="pollen receptor-like kinase 1"/>
    <property type="match status" value="1"/>
</dbReference>
<evidence type="ECO:0000256" key="6">
    <source>
        <dbReference type="ARBA" id="ARBA00022737"/>
    </source>
</evidence>
<evidence type="ECO:0000256" key="2">
    <source>
        <dbReference type="ARBA" id="ARBA00022553"/>
    </source>
</evidence>
<evidence type="ECO:0000256" key="8">
    <source>
        <dbReference type="ARBA" id="ARBA00022840"/>
    </source>
</evidence>
<evidence type="ECO:0000256" key="4">
    <source>
        <dbReference type="ARBA" id="ARBA00022692"/>
    </source>
</evidence>
<dbReference type="InterPro" id="IPR001245">
    <property type="entry name" value="Ser-Thr/Tyr_kinase_cat_dom"/>
</dbReference>
<evidence type="ECO:0000256" key="12">
    <source>
        <dbReference type="ARBA" id="ARBA00038349"/>
    </source>
</evidence>
<keyword evidence="11 19" id="KW-0675">Receptor</keyword>
<dbReference type="GO" id="GO:0005524">
    <property type="term" value="F:ATP binding"/>
    <property type="evidence" value="ECO:0007669"/>
    <property type="project" value="UniProtKB-UniRule"/>
</dbReference>
<dbReference type="GO" id="GO:0004672">
    <property type="term" value="F:protein kinase activity"/>
    <property type="evidence" value="ECO:0007669"/>
    <property type="project" value="InterPro"/>
</dbReference>
<keyword evidence="9 15" id="KW-1133">Transmembrane helix</keyword>
<dbReference type="GeneID" id="113697205"/>
<dbReference type="GO" id="GO:0016020">
    <property type="term" value="C:membrane"/>
    <property type="evidence" value="ECO:0007669"/>
    <property type="project" value="UniProtKB-SubCell"/>
</dbReference>
<keyword evidence="19" id="KW-0418">Kinase</keyword>
<reference evidence="18" key="1">
    <citation type="journal article" date="2025" name="Foods">
        <title>Unveiling the Microbial Signatures of Arabica Coffee Cherries: Insights into Ripeness Specific Diversity, Functional Traits, and Implications for Quality and Safety.</title>
        <authorList>
            <consortium name="RefSeq"/>
            <person name="Tenea G.N."/>
            <person name="Cifuentes V."/>
            <person name="Reyes P."/>
            <person name="Cevallos-Vallejos M."/>
        </authorList>
    </citation>
    <scope>NUCLEOTIDE SEQUENCE [LARGE SCALE GENOMIC DNA]</scope>
</reference>
<evidence type="ECO:0000256" key="1">
    <source>
        <dbReference type="ARBA" id="ARBA00004167"/>
    </source>
</evidence>
<dbReference type="InterPro" id="IPR050994">
    <property type="entry name" value="At_inactive_RLKs"/>
</dbReference>
<keyword evidence="5 16" id="KW-0732">Signal</keyword>
<keyword evidence="4 15" id="KW-0812">Transmembrane</keyword>
<organism evidence="18 19">
    <name type="scientific">Coffea arabica</name>
    <name type="common">Arabian coffee</name>
    <dbReference type="NCBI Taxonomy" id="13443"/>
    <lineage>
        <taxon>Eukaryota</taxon>
        <taxon>Viridiplantae</taxon>
        <taxon>Streptophyta</taxon>
        <taxon>Embryophyta</taxon>
        <taxon>Tracheophyta</taxon>
        <taxon>Spermatophyta</taxon>
        <taxon>Magnoliopsida</taxon>
        <taxon>eudicotyledons</taxon>
        <taxon>Gunneridae</taxon>
        <taxon>Pentapetalae</taxon>
        <taxon>asterids</taxon>
        <taxon>lamiids</taxon>
        <taxon>Gentianales</taxon>
        <taxon>Rubiaceae</taxon>
        <taxon>Ixoroideae</taxon>
        <taxon>Gardenieae complex</taxon>
        <taxon>Bertiereae - Coffeeae clade</taxon>
        <taxon>Coffeeae</taxon>
        <taxon>Coffea</taxon>
    </lineage>
</organism>
<evidence type="ECO:0000256" key="10">
    <source>
        <dbReference type="ARBA" id="ARBA00023136"/>
    </source>
</evidence>
<feature type="signal peptide" evidence="16">
    <location>
        <begin position="1"/>
        <end position="31"/>
    </location>
</feature>
<dbReference type="Gene3D" id="3.80.10.10">
    <property type="entry name" value="Ribonuclease Inhibitor"/>
    <property type="match status" value="2"/>
</dbReference>
<reference evidence="19" key="2">
    <citation type="submission" date="2025-08" db="UniProtKB">
        <authorList>
            <consortium name="RefSeq"/>
        </authorList>
    </citation>
    <scope>IDENTIFICATION</scope>
    <source>
        <tissue evidence="19">Leaves</tissue>
    </source>
</reference>
<dbReference type="OrthoDB" id="4062651at2759"/>
<dbReference type="InterPro" id="IPR001611">
    <property type="entry name" value="Leu-rich_rpt"/>
</dbReference>
<evidence type="ECO:0000256" key="16">
    <source>
        <dbReference type="SAM" id="SignalP"/>
    </source>
</evidence>
<dbReference type="PROSITE" id="PS00107">
    <property type="entry name" value="PROTEIN_KINASE_ATP"/>
    <property type="match status" value="1"/>
</dbReference>
<dbReference type="Pfam" id="PF07714">
    <property type="entry name" value="PK_Tyr_Ser-Thr"/>
    <property type="match status" value="1"/>
</dbReference>
<dbReference type="AlphaFoldDB" id="A0A6P6T319"/>
<evidence type="ECO:0000256" key="9">
    <source>
        <dbReference type="ARBA" id="ARBA00022989"/>
    </source>
</evidence>
<keyword evidence="7 13" id="KW-0547">Nucleotide-binding</keyword>
<feature type="chain" id="PRO_5044650607" evidence="16">
    <location>
        <begin position="32"/>
        <end position="701"/>
    </location>
</feature>
<dbReference type="FunFam" id="1.10.510.10:FF:000095">
    <property type="entry name" value="protein STRUBBELIG-RECEPTOR FAMILY 8"/>
    <property type="match status" value="1"/>
</dbReference>
<evidence type="ECO:0000256" key="5">
    <source>
        <dbReference type="ARBA" id="ARBA00022729"/>
    </source>
</evidence>
<comment type="subcellular location">
    <subcellularLocation>
        <location evidence="1">Membrane</location>
        <topology evidence="1">Single-pass membrane protein</topology>
    </subcellularLocation>
</comment>
<comment type="similarity">
    <text evidence="12">Belongs to the protein kinase superfamily.</text>
</comment>
<dbReference type="Gene3D" id="3.30.200.20">
    <property type="entry name" value="Phosphorylase Kinase, domain 1"/>
    <property type="match status" value="1"/>
</dbReference>
<evidence type="ECO:0000313" key="18">
    <source>
        <dbReference type="Proteomes" id="UP001652660"/>
    </source>
</evidence>
<evidence type="ECO:0000256" key="11">
    <source>
        <dbReference type="ARBA" id="ARBA00023170"/>
    </source>
</evidence>